<dbReference type="Proteomes" id="UP001501588">
    <property type="component" value="Unassembled WGS sequence"/>
</dbReference>
<gene>
    <name evidence="1" type="ORF">GCM10009416_34340</name>
</gene>
<name>A0ABN1FLM4_9PROT</name>
<keyword evidence="2" id="KW-1185">Reference proteome</keyword>
<proteinExistence type="predicted"/>
<accession>A0ABN1FLM4</accession>
<comment type="caution">
    <text evidence="1">The sequence shown here is derived from an EMBL/GenBank/DDBJ whole genome shotgun (WGS) entry which is preliminary data.</text>
</comment>
<reference evidence="2" key="1">
    <citation type="journal article" date="2019" name="Int. J. Syst. Evol. Microbiol.">
        <title>The Global Catalogue of Microorganisms (GCM) 10K type strain sequencing project: providing services to taxonomists for standard genome sequencing and annotation.</title>
        <authorList>
            <consortium name="The Broad Institute Genomics Platform"/>
            <consortium name="The Broad Institute Genome Sequencing Center for Infectious Disease"/>
            <person name="Wu L."/>
            <person name="Ma J."/>
        </authorList>
    </citation>
    <scope>NUCLEOTIDE SEQUENCE [LARGE SCALE GENOMIC DNA]</scope>
    <source>
        <strain evidence="2">JCM 9933</strain>
    </source>
</reference>
<evidence type="ECO:0000313" key="1">
    <source>
        <dbReference type="EMBL" id="GAA0593051.1"/>
    </source>
</evidence>
<dbReference type="EMBL" id="BAAAFZ010000053">
    <property type="protein sequence ID" value="GAA0593051.1"/>
    <property type="molecule type" value="Genomic_DNA"/>
</dbReference>
<dbReference type="RefSeq" id="WP_343896604.1">
    <property type="nucleotide sequence ID" value="NZ_BAAAFZ010000053.1"/>
</dbReference>
<protein>
    <submittedName>
        <fullName evidence="1">Uncharacterized protein</fullName>
    </submittedName>
</protein>
<evidence type="ECO:0000313" key="2">
    <source>
        <dbReference type="Proteomes" id="UP001501588"/>
    </source>
</evidence>
<organism evidence="1 2">
    <name type="scientific">Craurococcus roseus</name>
    <dbReference type="NCBI Taxonomy" id="77585"/>
    <lineage>
        <taxon>Bacteria</taxon>
        <taxon>Pseudomonadati</taxon>
        <taxon>Pseudomonadota</taxon>
        <taxon>Alphaproteobacteria</taxon>
        <taxon>Acetobacterales</taxon>
        <taxon>Acetobacteraceae</taxon>
        <taxon>Craurococcus</taxon>
    </lineage>
</organism>
<sequence length="276" mass="30187">MSVLSRRSVVGVLTGLGTSGALAQNRQRLAVEERGVPLREMCERLSPLMALPAKDRFEGDRQYEARVTAEAAKLGVQFQSGNACKVRLSAKRLESWYDANAEQVVIGARIPGLRSFATSMTRRPEHPGTTMFFDPGGPPPPRNLSGQFITEMVHAKITGSERRENAFGTSVEVLLIRGTGVALTVCSDCMISAMGAEAFRMPRPVAQAEFDRMDVVVQGSLVPPALRKGVVYNKPTIQNPRDVVIDLQVLTMTTGSFTFYSPASGEVFHRIGFRTR</sequence>